<dbReference type="Pfam" id="PF16810">
    <property type="entry name" value="RXLR"/>
    <property type="match status" value="1"/>
</dbReference>
<evidence type="ECO:0000256" key="3">
    <source>
        <dbReference type="ARBA" id="ARBA00022525"/>
    </source>
</evidence>
<evidence type="ECO:0000313" key="7">
    <source>
        <dbReference type="EnsemblProtists" id="HpaP814193"/>
    </source>
</evidence>
<keyword evidence="3 4" id="KW-0964">Secreted</keyword>
<keyword evidence="6" id="KW-1133">Transmembrane helix</keyword>
<reference evidence="8" key="1">
    <citation type="journal article" date="2010" name="Science">
        <title>Signatures of adaptation to obligate biotrophy in the Hyaloperonospora arabidopsidis genome.</title>
        <authorList>
            <person name="Baxter L."/>
            <person name="Tripathy S."/>
            <person name="Ishaque N."/>
            <person name="Boot N."/>
            <person name="Cabral A."/>
            <person name="Kemen E."/>
            <person name="Thines M."/>
            <person name="Ah-Fong A."/>
            <person name="Anderson R."/>
            <person name="Badejoko W."/>
            <person name="Bittner-Eddy P."/>
            <person name="Boore J.L."/>
            <person name="Chibucos M.C."/>
            <person name="Coates M."/>
            <person name="Dehal P."/>
            <person name="Delehaunty K."/>
            <person name="Dong S."/>
            <person name="Downton P."/>
            <person name="Dumas B."/>
            <person name="Fabro G."/>
            <person name="Fronick C."/>
            <person name="Fuerstenberg S.I."/>
            <person name="Fulton L."/>
            <person name="Gaulin E."/>
            <person name="Govers F."/>
            <person name="Hughes L."/>
            <person name="Humphray S."/>
            <person name="Jiang R.H."/>
            <person name="Judelson H."/>
            <person name="Kamoun S."/>
            <person name="Kyung K."/>
            <person name="Meijer H."/>
            <person name="Minx P."/>
            <person name="Morris P."/>
            <person name="Nelson J."/>
            <person name="Phuntumart V."/>
            <person name="Qutob D."/>
            <person name="Rehmany A."/>
            <person name="Rougon-Cardoso A."/>
            <person name="Ryden P."/>
            <person name="Torto-Alalibo T."/>
            <person name="Studholme D."/>
            <person name="Wang Y."/>
            <person name="Win J."/>
            <person name="Wood J."/>
            <person name="Clifton S.W."/>
            <person name="Rogers J."/>
            <person name="Van den Ackerveken G."/>
            <person name="Jones J.D."/>
            <person name="McDowell J.M."/>
            <person name="Beynon J."/>
            <person name="Tyler B.M."/>
        </authorList>
    </citation>
    <scope>NUCLEOTIDE SEQUENCE [LARGE SCALE GENOMIC DNA]</scope>
    <source>
        <strain evidence="8">Emoy2</strain>
    </source>
</reference>
<evidence type="ECO:0000313" key="8">
    <source>
        <dbReference type="Proteomes" id="UP000011713"/>
    </source>
</evidence>
<dbReference type="AlphaFoldDB" id="M4C523"/>
<feature type="signal peptide" evidence="4">
    <location>
        <begin position="1"/>
        <end position="20"/>
    </location>
</feature>
<evidence type="ECO:0000256" key="6">
    <source>
        <dbReference type="SAM" id="Phobius"/>
    </source>
</evidence>
<comment type="domain">
    <text evidence="4">The RxLR-dEER motif acts to carry the protein into the host cell cytoplasm through binding to cell surface phosphatidylinositol-3-phosphate.</text>
</comment>
<comment type="subcellular location">
    <subcellularLocation>
        <location evidence="1 4">Secreted</location>
    </subcellularLocation>
</comment>
<dbReference type="VEuPathDB" id="FungiDB:HpaG814193"/>
<organism evidence="7 8">
    <name type="scientific">Hyaloperonospora arabidopsidis (strain Emoy2)</name>
    <name type="common">Downy mildew agent</name>
    <name type="synonym">Peronospora arabidopsidis</name>
    <dbReference type="NCBI Taxonomy" id="559515"/>
    <lineage>
        <taxon>Eukaryota</taxon>
        <taxon>Sar</taxon>
        <taxon>Stramenopiles</taxon>
        <taxon>Oomycota</taxon>
        <taxon>Peronosporomycetes</taxon>
        <taxon>Peronosporales</taxon>
        <taxon>Peronosporaceae</taxon>
        <taxon>Hyaloperonospora</taxon>
    </lineage>
</organism>
<keyword evidence="4" id="KW-0732">Signal</keyword>
<comment type="function">
    <text evidence="4">Effector that suppresses plant defense responses during pathogen infection.</text>
</comment>
<accession>M4C523</accession>
<evidence type="ECO:0000256" key="1">
    <source>
        <dbReference type="ARBA" id="ARBA00004613"/>
    </source>
</evidence>
<feature type="chain" id="PRO_5004049400" description="RxLR effector protein" evidence="4">
    <location>
        <begin position="21"/>
        <end position="177"/>
    </location>
</feature>
<feature type="transmembrane region" description="Helical" evidence="6">
    <location>
        <begin position="128"/>
        <end position="152"/>
    </location>
</feature>
<dbReference type="EnsemblProtists" id="HpaT814193">
    <property type="protein sequence ID" value="HpaP814193"/>
    <property type="gene ID" value="HpaG814193"/>
</dbReference>
<proteinExistence type="inferred from homology"/>
<keyword evidence="6" id="KW-0472">Membrane</keyword>
<keyword evidence="8" id="KW-1185">Reference proteome</keyword>
<sequence length="177" mass="19438">MRQFVFLAIFVAAFVTLCGSFTSAENVATISEEDAENKAFDFTKITEKRAVRGAQESQEDQDGTEEERGWNMKTTPFSEIWSKFRGKAPLQRTPSIPRTSVHPQPNSQQVANVAQKVQKKPRSTWGKIFIALKILAGVGFAAAVFGAIYGLVRSPTVQVPGASNVGAYLMNNVRVLL</sequence>
<dbReference type="HOGENOM" id="CLU_1520684_0_0_1"/>
<feature type="region of interest" description="Disordered" evidence="5">
    <location>
        <begin position="51"/>
        <end position="70"/>
    </location>
</feature>
<evidence type="ECO:0000256" key="4">
    <source>
        <dbReference type="RuleBase" id="RU367124"/>
    </source>
</evidence>
<protein>
    <recommendedName>
        <fullName evidence="4">RxLR effector protein</fullName>
    </recommendedName>
</protein>
<comment type="similarity">
    <text evidence="2 4">Belongs to the RxLR effector family.</text>
</comment>
<keyword evidence="6" id="KW-0812">Transmembrane</keyword>
<name>M4C523_HYAAE</name>
<dbReference type="Proteomes" id="UP000011713">
    <property type="component" value="Unassembled WGS sequence"/>
</dbReference>
<evidence type="ECO:0000256" key="5">
    <source>
        <dbReference type="SAM" id="MobiDB-lite"/>
    </source>
</evidence>
<dbReference type="InterPro" id="IPR031825">
    <property type="entry name" value="RXLR"/>
</dbReference>
<evidence type="ECO:0000256" key="2">
    <source>
        <dbReference type="ARBA" id="ARBA00010400"/>
    </source>
</evidence>
<dbReference type="InParanoid" id="M4C523"/>
<reference evidence="7" key="2">
    <citation type="submission" date="2015-06" db="UniProtKB">
        <authorList>
            <consortium name="EnsemblProtists"/>
        </authorList>
    </citation>
    <scope>IDENTIFICATION</scope>
    <source>
        <strain evidence="7">Emoy2</strain>
    </source>
</reference>
<dbReference type="EMBL" id="ABWE02003560">
    <property type="status" value="NOT_ANNOTATED_CDS"/>
    <property type="molecule type" value="Genomic_DNA"/>
</dbReference>